<keyword evidence="9" id="KW-0999">Mitochondrion inner membrane</keyword>
<dbReference type="PROSITE" id="PS50855">
    <property type="entry name" value="COX1"/>
    <property type="match status" value="1"/>
</dbReference>
<evidence type="ECO:0000256" key="8">
    <source>
        <dbReference type="ARBA" id="ARBA00023136"/>
    </source>
</evidence>
<keyword evidence="9" id="KW-0249">Electron transport</keyword>
<dbReference type="EC" id="7.1.1.9" evidence="9"/>
<reference evidence="13" key="1">
    <citation type="submission" date="2020-12" db="EMBL/GenBank/DDBJ databases">
        <authorList>
            <person name="Suleman S."/>
            <person name="Zhu X.-Q."/>
            <person name="Muhammad N."/>
        </authorList>
    </citation>
    <scope>NUCLEOTIDE SEQUENCE</scope>
    <source>
        <strain evidence="13">Pakistan</strain>
    </source>
</reference>
<evidence type="ECO:0000256" key="2">
    <source>
        <dbReference type="ARBA" id="ARBA00004141"/>
    </source>
</evidence>
<sequence>MLKRLSVWFSGSWAKVRDWFKDLFGKKSGSKGSDSSKKGPGSPKSSRGPRTGSKSSRGKKSGGDKEEPLLSSMGPFWSRLWAIIRFLCKWFLIGLWKFVRWVSPYLWRFCKWLFFVLGRFLLWAEPYVIVFIWYAGRKGKVCVGSLNVLVRRLVGKVASLPPFKFWGVRKETSPLRWFFALDHKRIGIIYMLFGVWGGFLGLALSMLIRLNFLDPYNNLIPMDVYNYVITAHGIAMIFFFLMPVLIGGFGNYLLPLFVGDSDLNLPRLNGLSVWLMIPSVVFLSISMVKGAGVGWTFYPPLSSADYSGPGVDFLMFSLHMAGVSSLLGSLNFVSTVSGKVSKETIFRLSVIVWSYVFTSVLLIISLPVLAAGITMLLFDRNFNCAFFDPAGGGDPVLFQHLFWFFGHPEVYVLILPGFGLISHVCMELSGSDSVFGYFGLVFAMGAIVCLGSVVWAHHMFTVGLDVSTTVFFSSVTMIIGVPTGIKVFSWLYMLGGCGNRAWDPALWWVAGFIVLFTIGGVTGIVLSSCVMDTYLHDTWFVVAHFHYVLSLGSYSTVVLSLLWWWPVMSGHTLSKYLLQGHWFSSMVGFNLCFFPMHFLGLGGLPRRVCNFDPSYYWSCALSSWGAMISVCSAFFFMFLVWESFAIGNRVIGLWGSGVTPFNCFTLPFAHHMKYAVPENHWLPKGN</sequence>
<feature type="transmembrane region" description="Helical" evidence="11">
    <location>
        <begin position="80"/>
        <end position="99"/>
    </location>
</feature>
<dbReference type="GO" id="GO:0006123">
    <property type="term" value="P:mitochondrial electron transport, cytochrome c to oxygen"/>
    <property type="evidence" value="ECO:0007669"/>
    <property type="project" value="TreeGrafter"/>
</dbReference>
<evidence type="ECO:0000256" key="5">
    <source>
        <dbReference type="ARBA" id="ARBA00015947"/>
    </source>
</evidence>
<dbReference type="Gene3D" id="1.20.210.10">
    <property type="entry name" value="Cytochrome c oxidase-like, subunit I domain"/>
    <property type="match status" value="1"/>
</dbReference>
<feature type="transmembrane region" description="Helical" evidence="11">
    <location>
        <begin position="186"/>
        <end position="208"/>
    </location>
</feature>
<dbReference type="GO" id="GO:0020037">
    <property type="term" value="F:heme binding"/>
    <property type="evidence" value="ECO:0007669"/>
    <property type="project" value="InterPro"/>
</dbReference>
<proteinExistence type="inferred from homology"/>
<comment type="subcellular location">
    <subcellularLocation>
        <location evidence="2">Membrane</location>
        <topology evidence="2">Multi-pass membrane protein</topology>
    </subcellularLocation>
    <subcellularLocation>
        <location evidence="9">Mitochondrion inner membrane</location>
        <topology evidence="9">Multi-pass membrane protein</topology>
    </subcellularLocation>
</comment>
<protein>
    <recommendedName>
        <fullName evidence="5 9">Cytochrome c oxidase subunit 1</fullName>
        <ecNumber evidence="9">7.1.1.9</ecNumber>
    </recommendedName>
</protein>
<dbReference type="AlphaFoldDB" id="A0A894JKE9"/>
<dbReference type="Pfam" id="PF00115">
    <property type="entry name" value="COX1"/>
    <property type="match status" value="1"/>
</dbReference>
<dbReference type="GO" id="GO:0015990">
    <property type="term" value="P:electron transport coupled proton transport"/>
    <property type="evidence" value="ECO:0007669"/>
    <property type="project" value="TreeGrafter"/>
</dbReference>
<dbReference type="PANTHER" id="PTHR10422">
    <property type="entry name" value="CYTOCHROME C OXIDASE SUBUNIT 1"/>
    <property type="match status" value="1"/>
</dbReference>
<dbReference type="InterPro" id="IPR000883">
    <property type="entry name" value="Cyt_C_Oxase_1"/>
</dbReference>
<evidence type="ECO:0000256" key="7">
    <source>
        <dbReference type="ARBA" id="ARBA00022989"/>
    </source>
</evidence>
<dbReference type="InterPro" id="IPR036927">
    <property type="entry name" value="Cyt_c_oxase-like_su1_sf"/>
</dbReference>
<gene>
    <name evidence="13" type="primary">COX1</name>
</gene>
<keyword evidence="9" id="KW-0679">Respiratory chain</keyword>
<feature type="transmembrane region" description="Helical" evidence="11">
    <location>
        <begin position="275"/>
        <end position="298"/>
    </location>
</feature>
<keyword evidence="9" id="KW-0349">Heme</keyword>
<dbReference type="UniPathway" id="UPA00705"/>
<feature type="region of interest" description="Disordered" evidence="10">
    <location>
        <begin position="25"/>
        <end position="67"/>
    </location>
</feature>
<comment type="cofactor">
    <cofactor evidence="1">
        <name>heme</name>
        <dbReference type="ChEBI" id="CHEBI:30413"/>
    </cofactor>
</comment>
<dbReference type="InterPro" id="IPR023615">
    <property type="entry name" value="Cyt_c_Oxase_su1_BS"/>
</dbReference>
<evidence type="ECO:0000256" key="10">
    <source>
        <dbReference type="SAM" id="MobiDB-lite"/>
    </source>
</evidence>
<keyword evidence="8 9" id="KW-0472">Membrane</keyword>
<dbReference type="GO" id="GO:0046872">
    <property type="term" value="F:metal ion binding"/>
    <property type="evidence" value="ECO:0007669"/>
    <property type="project" value="UniProtKB-KW"/>
</dbReference>
<accession>A0A894JKE9</accession>
<feature type="transmembrane region" description="Helical" evidence="11">
    <location>
        <begin position="111"/>
        <end position="135"/>
    </location>
</feature>
<keyword evidence="9" id="KW-0813">Transport</keyword>
<feature type="transmembrane region" description="Helical" evidence="11">
    <location>
        <begin position="505"/>
        <end position="525"/>
    </location>
</feature>
<feature type="transmembrane region" description="Helical" evidence="11">
    <location>
        <begin position="345"/>
        <end position="378"/>
    </location>
</feature>
<dbReference type="GO" id="GO:0005743">
    <property type="term" value="C:mitochondrial inner membrane"/>
    <property type="evidence" value="ECO:0007669"/>
    <property type="project" value="UniProtKB-SubCell"/>
</dbReference>
<keyword evidence="9" id="KW-0479">Metal-binding</keyword>
<geneLocation type="mitochondrion" evidence="13"/>
<dbReference type="PRINTS" id="PR01165">
    <property type="entry name" value="CYCOXIDASEI"/>
</dbReference>
<evidence type="ECO:0000256" key="4">
    <source>
        <dbReference type="ARBA" id="ARBA00009578"/>
    </source>
</evidence>
<comment type="catalytic activity">
    <reaction evidence="9">
        <text>4 Fe(II)-[cytochrome c] + O2 + 8 H(+)(in) = 4 Fe(III)-[cytochrome c] + 2 H2O + 4 H(+)(out)</text>
        <dbReference type="Rhea" id="RHEA:11436"/>
        <dbReference type="Rhea" id="RHEA-COMP:10350"/>
        <dbReference type="Rhea" id="RHEA-COMP:14399"/>
        <dbReference type="ChEBI" id="CHEBI:15377"/>
        <dbReference type="ChEBI" id="CHEBI:15378"/>
        <dbReference type="ChEBI" id="CHEBI:15379"/>
        <dbReference type="ChEBI" id="CHEBI:29033"/>
        <dbReference type="ChEBI" id="CHEBI:29034"/>
        <dbReference type="EC" id="7.1.1.9"/>
    </reaction>
</comment>
<comment type="similarity">
    <text evidence="4 9">Belongs to the heme-copper respiratory oxidase family.</text>
</comment>
<feature type="transmembrane region" description="Helical" evidence="11">
    <location>
        <begin position="228"/>
        <end position="254"/>
    </location>
</feature>
<keyword evidence="7 11" id="KW-1133">Transmembrane helix</keyword>
<dbReference type="CDD" id="cd01663">
    <property type="entry name" value="Cyt_c_Oxidase_I"/>
    <property type="match status" value="1"/>
</dbReference>
<keyword evidence="9" id="KW-0186">Copper</keyword>
<feature type="transmembrane region" description="Helical" evidence="11">
    <location>
        <begin position="545"/>
        <end position="565"/>
    </location>
</feature>
<reference evidence="13" key="2">
    <citation type="journal article" name="Parasit. Vectors">
        <title>Mitochondrial genomes of two eucotylids as the first representatives from the superfamily Microphalloidea (Trematoda) and phylogenetic implications.</title>
        <authorList>
            <person name="Suleman"/>
            <person name="Muhammad N."/>
            <person name="Khan M.S."/>
            <person name="Tkach V.V."/>
            <person name="Ullah H."/>
            <person name="Ehsan M."/>
            <person name="Ma J."/>
            <person name="Zhu X.Q."/>
        </authorList>
    </citation>
    <scope>NUCLEOTIDE SEQUENCE</scope>
    <source>
        <strain evidence="13">Pakistan</strain>
    </source>
</reference>
<organism evidence="13">
    <name type="scientific">Tanaisia sp. SS-2020</name>
    <dbReference type="NCBI Taxonomy" id="2780549"/>
    <lineage>
        <taxon>Eukaryota</taxon>
        <taxon>Metazoa</taxon>
        <taxon>Spiralia</taxon>
        <taxon>Lophotrochozoa</taxon>
        <taxon>Platyhelminthes</taxon>
        <taxon>Trematoda</taxon>
        <taxon>Digenea</taxon>
        <taxon>Plagiorchiida</taxon>
        <taxon>Echinostomata</taxon>
        <taxon>Echinostomatoidea</taxon>
        <taxon>Eucotylidae</taxon>
        <taxon>Tanaisia</taxon>
    </lineage>
</organism>
<feature type="compositionally biased region" description="Low complexity" evidence="10">
    <location>
        <begin position="26"/>
        <end position="55"/>
    </location>
</feature>
<feature type="transmembrane region" description="Helical" evidence="11">
    <location>
        <begin position="398"/>
        <end position="422"/>
    </location>
</feature>
<evidence type="ECO:0000259" key="12">
    <source>
        <dbReference type="PROSITE" id="PS50855"/>
    </source>
</evidence>
<evidence type="ECO:0000313" key="13">
    <source>
        <dbReference type="EMBL" id="QRV61259.1"/>
    </source>
</evidence>
<dbReference type="GO" id="GO:0045277">
    <property type="term" value="C:respiratory chain complex IV"/>
    <property type="evidence" value="ECO:0007669"/>
    <property type="project" value="InterPro"/>
</dbReference>
<dbReference type="InterPro" id="IPR033944">
    <property type="entry name" value="Cyt_c_oxase_su1_dom"/>
</dbReference>
<keyword evidence="9 13" id="KW-0496">Mitochondrion</keyword>
<feature type="transmembrane region" description="Helical" evidence="11">
    <location>
        <begin position="586"/>
        <end position="603"/>
    </location>
</feature>
<name>A0A894JKE9_9TREM</name>
<feature type="transmembrane region" description="Helical" evidence="11">
    <location>
        <begin position="470"/>
        <end position="493"/>
    </location>
</feature>
<evidence type="ECO:0000256" key="3">
    <source>
        <dbReference type="ARBA" id="ARBA00004673"/>
    </source>
</evidence>
<keyword evidence="6 9" id="KW-0812">Transmembrane</keyword>
<evidence type="ECO:0000256" key="6">
    <source>
        <dbReference type="ARBA" id="ARBA00022692"/>
    </source>
</evidence>
<feature type="domain" description="Cytochrome oxidase subunit I profile" evidence="12">
    <location>
        <begin position="171"/>
        <end position="686"/>
    </location>
</feature>
<feature type="transmembrane region" description="Helical" evidence="11">
    <location>
        <begin position="313"/>
        <end position="333"/>
    </location>
</feature>
<dbReference type="EMBL" id="MW334948">
    <property type="protein sequence ID" value="QRV61259.1"/>
    <property type="molecule type" value="Genomic_DNA"/>
</dbReference>
<comment type="pathway">
    <text evidence="3 9">Energy metabolism; oxidative phosphorylation.</text>
</comment>
<dbReference type="PROSITE" id="PS00077">
    <property type="entry name" value="COX1_CUB"/>
    <property type="match status" value="1"/>
</dbReference>
<evidence type="ECO:0000256" key="9">
    <source>
        <dbReference type="RuleBase" id="RU000369"/>
    </source>
</evidence>
<evidence type="ECO:0000256" key="1">
    <source>
        <dbReference type="ARBA" id="ARBA00001971"/>
    </source>
</evidence>
<comment type="function">
    <text evidence="9">Component of the cytochrome c oxidase, the last enzyme in the mitochondrial electron transport chain which drives oxidative phosphorylation. The respiratory chain contains 3 multisubunit complexes succinate dehydrogenase (complex II, CII), ubiquinol-cytochrome c oxidoreductase (cytochrome b-c1 complex, complex III, CIII) and cytochrome c oxidase (complex IV, CIV), that cooperate to transfer electrons derived from NADH and succinate to molecular oxygen, creating an electrochemical gradient over the inner membrane that drives transmembrane transport and the ATP synthase. Cytochrome c oxidase is the component of the respiratory chain that catalyzes the reduction of oxygen to water. Electrons originating from reduced cytochrome c in the intermembrane space (IMS) are transferred via the dinuclear copper A center (CU(A)) of subunit 2 and heme A of subunit 1 to the active site in subunit 1, a binuclear center (BNC) formed by heme A3 and copper B (CU(B)). The BNC reduces molecular oxygen to 2 water molecules using 4 electrons from cytochrome c in the IMS and 4 protons from the mitochondrial matrix.</text>
</comment>
<evidence type="ECO:0000256" key="11">
    <source>
        <dbReference type="SAM" id="Phobius"/>
    </source>
</evidence>
<dbReference type="SUPFAM" id="SSF81442">
    <property type="entry name" value="Cytochrome c oxidase subunit I-like"/>
    <property type="match status" value="1"/>
</dbReference>
<dbReference type="PANTHER" id="PTHR10422:SF18">
    <property type="entry name" value="CYTOCHROME C OXIDASE SUBUNIT 1"/>
    <property type="match status" value="1"/>
</dbReference>
<feature type="transmembrane region" description="Helical" evidence="11">
    <location>
        <begin position="615"/>
        <end position="641"/>
    </location>
</feature>
<dbReference type="InterPro" id="IPR023616">
    <property type="entry name" value="Cyt_c_oxase-like_su1_dom"/>
</dbReference>
<dbReference type="GO" id="GO:0004129">
    <property type="term" value="F:cytochrome-c oxidase activity"/>
    <property type="evidence" value="ECO:0007669"/>
    <property type="project" value="UniProtKB-EC"/>
</dbReference>
<feature type="transmembrane region" description="Helical" evidence="11">
    <location>
        <begin position="434"/>
        <end position="458"/>
    </location>
</feature>
<keyword evidence="9" id="KW-0408">Iron</keyword>